<dbReference type="PANTHER" id="PTHR46957:SF3">
    <property type="entry name" value="CYTOKINE RECEPTOR"/>
    <property type="match status" value="1"/>
</dbReference>
<proteinExistence type="predicted"/>
<dbReference type="SUPFAM" id="SSF49265">
    <property type="entry name" value="Fibronectin type III"/>
    <property type="match status" value="3"/>
</dbReference>
<feature type="domain" description="Fibronectin type-III" evidence="2">
    <location>
        <begin position="199"/>
        <end position="289"/>
    </location>
</feature>
<keyword evidence="1" id="KW-1133">Transmembrane helix</keyword>
<comment type="caution">
    <text evidence="3">The sequence shown here is derived from an EMBL/GenBank/DDBJ whole genome shotgun (WGS) entry which is preliminary data.</text>
</comment>
<dbReference type="AlphaFoldDB" id="A0AAV2BFH9"/>
<name>A0AAV2BFH9_9ARAC</name>
<gene>
    <name evidence="3" type="ORF">LARSCL_LOCUS19007</name>
</gene>
<sequence>MSADRETNNCYTPWNVTLQNPLHVKWEGEDRNTDVLIVVKPDIGETRTLLTGCKNQSETTIFNERELRIGPLCSNTTHWVTAGLVCEDKSVVQTWTFPIQTDYVEAPSNVTVVAVTNTSVKLEWSKPYSDAQITVYHVWKTKTDFSVEDIYHTVSNIYDFGSLIPYTEYSFLIRAKTDTTFGPWSETVRKRTKIGVPSVPIGLTAVNATENSILVSWNAPVPANGPSLEYVVAWGARGAENILVPVKNETEYFADGLKPYTEYVFQVAASTSAGSGPYTKKLLVRTQIGLPSKPVNLTETHVTNTSITIGWDSPEFPNGPILDYVIQFSENSNGSVSKMETKENSITLQNLKAYTLYHIRVGARTDAGLGLFTEDLEVQTGIGVPGLPTNISPASNATSISLIWERPELVPGVLLDYQVSWGVRGTPASLVIVDSSTHHYNAVGLRPYTEYHFEIAARTEAGAGKAETLTLRTDIAAPSSPRELTAAEIHDTSILLKWLPPEHPNGPDLVYTVKWVDLGNNSAYLETNFTSLSVANLKPSTTYSIAIIASTPAGNGTWSQILSATTHEKRHTKSPHFVLALVLGIMLPLLVILLIIGFIIARRKGIFDDFRPRSREPSQEMQITRPTIQMIPNDKTVRSFTIHDFLQKVNTITRYGQAGFLQEFEELKKESSQHPTNAAKIEENLTKNRWVKILA</sequence>
<feature type="domain" description="Fibronectin type-III" evidence="2">
    <location>
        <begin position="106"/>
        <end position="195"/>
    </location>
</feature>
<evidence type="ECO:0000313" key="4">
    <source>
        <dbReference type="Proteomes" id="UP001497382"/>
    </source>
</evidence>
<accession>A0AAV2BFH9</accession>
<keyword evidence="1" id="KW-0472">Membrane</keyword>
<dbReference type="EMBL" id="CAXIEN010000357">
    <property type="protein sequence ID" value="CAL1294956.1"/>
    <property type="molecule type" value="Genomic_DNA"/>
</dbReference>
<dbReference type="CDD" id="cd00063">
    <property type="entry name" value="FN3"/>
    <property type="match status" value="5"/>
</dbReference>
<dbReference type="PROSITE" id="PS50853">
    <property type="entry name" value="FN3"/>
    <property type="match status" value="5"/>
</dbReference>
<dbReference type="Pfam" id="PF00041">
    <property type="entry name" value="fn3"/>
    <property type="match status" value="5"/>
</dbReference>
<evidence type="ECO:0000313" key="3">
    <source>
        <dbReference type="EMBL" id="CAL1294956.1"/>
    </source>
</evidence>
<dbReference type="Gene3D" id="2.60.40.10">
    <property type="entry name" value="Immunoglobulins"/>
    <property type="match status" value="5"/>
</dbReference>
<dbReference type="InterPro" id="IPR013783">
    <property type="entry name" value="Ig-like_fold"/>
</dbReference>
<evidence type="ECO:0000256" key="1">
    <source>
        <dbReference type="SAM" id="Phobius"/>
    </source>
</evidence>
<feature type="domain" description="Fibronectin type-III" evidence="2">
    <location>
        <begin position="293"/>
        <end position="383"/>
    </location>
</feature>
<organism evidence="3 4">
    <name type="scientific">Larinioides sclopetarius</name>
    <dbReference type="NCBI Taxonomy" id="280406"/>
    <lineage>
        <taxon>Eukaryota</taxon>
        <taxon>Metazoa</taxon>
        <taxon>Ecdysozoa</taxon>
        <taxon>Arthropoda</taxon>
        <taxon>Chelicerata</taxon>
        <taxon>Arachnida</taxon>
        <taxon>Araneae</taxon>
        <taxon>Araneomorphae</taxon>
        <taxon>Entelegynae</taxon>
        <taxon>Araneoidea</taxon>
        <taxon>Araneidae</taxon>
        <taxon>Larinioides</taxon>
    </lineage>
</organism>
<dbReference type="InterPro" id="IPR050713">
    <property type="entry name" value="RTP_Phos/Ushers"/>
</dbReference>
<reference evidence="3 4" key="1">
    <citation type="submission" date="2024-04" db="EMBL/GenBank/DDBJ databases">
        <authorList>
            <person name="Rising A."/>
            <person name="Reimegard J."/>
            <person name="Sonavane S."/>
            <person name="Akerstrom W."/>
            <person name="Nylinder S."/>
            <person name="Hedman E."/>
            <person name="Kallberg Y."/>
        </authorList>
    </citation>
    <scope>NUCLEOTIDE SEQUENCE [LARGE SCALE GENOMIC DNA]</scope>
</reference>
<protein>
    <recommendedName>
        <fullName evidence="2">Fibronectin type-III domain-containing protein</fullName>
    </recommendedName>
</protein>
<dbReference type="PANTHER" id="PTHR46957">
    <property type="entry name" value="CYTOKINE RECEPTOR"/>
    <property type="match status" value="1"/>
</dbReference>
<dbReference type="GO" id="GO:0016020">
    <property type="term" value="C:membrane"/>
    <property type="evidence" value="ECO:0007669"/>
    <property type="project" value="UniProtKB-SubCell"/>
</dbReference>
<dbReference type="InterPro" id="IPR036116">
    <property type="entry name" value="FN3_sf"/>
</dbReference>
<keyword evidence="1" id="KW-0812">Transmembrane</keyword>
<feature type="domain" description="Fibronectin type-III" evidence="2">
    <location>
        <begin position="384"/>
        <end position="479"/>
    </location>
</feature>
<feature type="transmembrane region" description="Helical" evidence="1">
    <location>
        <begin position="577"/>
        <end position="601"/>
    </location>
</feature>
<dbReference type="InterPro" id="IPR003961">
    <property type="entry name" value="FN3_dom"/>
</dbReference>
<evidence type="ECO:0000259" key="2">
    <source>
        <dbReference type="PROSITE" id="PS50853"/>
    </source>
</evidence>
<keyword evidence="4" id="KW-1185">Reference proteome</keyword>
<dbReference type="PRINTS" id="PR00014">
    <property type="entry name" value="FNTYPEIII"/>
</dbReference>
<dbReference type="SMART" id="SM00060">
    <property type="entry name" value="FN3"/>
    <property type="match status" value="5"/>
</dbReference>
<feature type="domain" description="Fibronectin type-III" evidence="2">
    <location>
        <begin position="480"/>
        <end position="569"/>
    </location>
</feature>
<dbReference type="Proteomes" id="UP001497382">
    <property type="component" value="Unassembled WGS sequence"/>
</dbReference>